<protein>
    <submittedName>
        <fullName evidence="3">Uncharacterized protein</fullName>
    </submittedName>
</protein>
<gene>
    <name evidence="3" type="ORF">A3770_07p48000</name>
</gene>
<reference evidence="3 4" key="1">
    <citation type="submission" date="2018-07" db="EMBL/GenBank/DDBJ databases">
        <title>The complete nuclear genome of the prasinophyte Chloropicon primus (CCMP1205).</title>
        <authorList>
            <person name="Pombert J.-F."/>
            <person name="Otis C."/>
            <person name="Turmel M."/>
            <person name="Lemieux C."/>
        </authorList>
    </citation>
    <scope>NUCLEOTIDE SEQUENCE [LARGE SCALE GENOMIC DNA]</scope>
    <source>
        <strain evidence="3 4">CCMP1205</strain>
    </source>
</reference>
<evidence type="ECO:0000313" key="3">
    <source>
        <dbReference type="EMBL" id="QDZ22282.1"/>
    </source>
</evidence>
<keyword evidence="2" id="KW-0732">Signal</keyword>
<accession>A0A5B8MSG3</accession>
<evidence type="ECO:0000256" key="1">
    <source>
        <dbReference type="SAM" id="MobiDB-lite"/>
    </source>
</evidence>
<feature type="region of interest" description="Disordered" evidence="1">
    <location>
        <begin position="64"/>
        <end position="85"/>
    </location>
</feature>
<dbReference type="Proteomes" id="UP000316726">
    <property type="component" value="Chromosome 7"/>
</dbReference>
<dbReference type="AlphaFoldDB" id="A0A5B8MSG3"/>
<keyword evidence="4" id="KW-1185">Reference proteome</keyword>
<evidence type="ECO:0000256" key="2">
    <source>
        <dbReference type="SAM" id="SignalP"/>
    </source>
</evidence>
<dbReference type="EMBL" id="CP031040">
    <property type="protein sequence ID" value="QDZ22282.1"/>
    <property type="molecule type" value="Genomic_DNA"/>
</dbReference>
<name>A0A5B8MSG3_9CHLO</name>
<dbReference type="PROSITE" id="PS51318">
    <property type="entry name" value="TAT"/>
    <property type="match status" value="1"/>
</dbReference>
<sequence>MATTTKMTTTFAAAVVPLLLLLLAAATPQVHSATTTRRGLLSSGSAGSGGAGGAGGTAVATNGFASARGGQGGKSAARIEEEERRDRFRRMSDDLLDDAEWQNAYNLDLQATVLQGFDAAIAQAILSGDGKGGAGGVAIALDPAALGLPGVEGASEAFANGACAHGSSDLNCGSGGIAVAEGANALAVAIGDGDASDGFALAVGENAMAIGSDAVVSVDDGLAFLGPSLGQEEDLVRREEGNLDVVQSDLIVDEDHKLAGGFSLSLGRARGGGSATGGADRGEEGDITLEGEAGSAGLAYGLSAGYGVYDGALDGGAAGAASFVGVVATGTASTGGGETFGISSDKGTFTYAQSAGEGVAFAEADGSADVDVVPVVTGYGASLDIGASTVAAIDVFAGGPVYSGFYEASNVHDVSYGLEGNSGELSASFYTGNSAYFDRGTTTAGDFYGGISSSSSDAYRSASG</sequence>
<proteinExistence type="predicted"/>
<feature type="chain" id="PRO_5023001336" evidence="2">
    <location>
        <begin position="33"/>
        <end position="464"/>
    </location>
</feature>
<organism evidence="3 4">
    <name type="scientific">Chloropicon primus</name>
    <dbReference type="NCBI Taxonomy" id="1764295"/>
    <lineage>
        <taxon>Eukaryota</taxon>
        <taxon>Viridiplantae</taxon>
        <taxon>Chlorophyta</taxon>
        <taxon>Chloropicophyceae</taxon>
        <taxon>Chloropicales</taxon>
        <taxon>Chloropicaceae</taxon>
        <taxon>Chloropicon</taxon>
    </lineage>
</organism>
<evidence type="ECO:0000313" key="4">
    <source>
        <dbReference type="Proteomes" id="UP000316726"/>
    </source>
</evidence>
<feature type="signal peptide" evidence="2">
    <location>
        <begin position="1"/>
        <end position="32"/>
    </location>
</feature>
<dbReference type="InterPro" id="IPR006311">
    <property type="entry name" value="TAT_signal"/>
</dbReference>